<evidence type="ECO:0000313" key="3">
    <source>
        <dbReference type="Proteomes" id="UP000177698"/>
    </source>
</evidence>
<reference evidence="2 3" key="1">
    <citation type="journal article" date="2016" name="Nat. Commun.">
        <title>Thousands of microbial genomes shed light on interconnected biogeochemical processes in an aquifer system.</title>
        <authorList>
            <person name="Anantharaman K."/>
            <person name="Brown C.T."/>
            <person name="Hug L.A."/>
            <person name="Sharon I."/>
            <person name="Castelle C.J."/>
            <person name="Probst A.J."/>
            <person name="Thomas B.C."/>
            <person name="Singh A."/>
            <person name="Wilkins M.J."/>
            <person name="Karaoz U."/>
            <person name="Brodie E.L."/>
            <person name="Williams K.H."/>
            <person name="Hubbard S.S."/>
            <person name="Banfield J.F."/>
        </authorList>
    </citation>
    <scope>NUCLEOTIDE SEQUENCE [LARGE SCALE GENOMIC DNA]</scope>
</reference>
<dbReference type="AlphaFoldDB" id="A0A1F7IEC4"/>
<sequence length="211" mass="23433">MKEHNKQLDDFFHGISRIIIVFPIIVVILAIFLKLTNNVSQQKGFKEYGLMPTPTKSQNLLDSLNIDKKSSPEAQFNLTGPLTCSISKESTAVEAYVKDKKILIQMNEKNVLNNYLLNGDCVFIWKSGIYSGEKICGISQQVAIVEGLLSSGFLDPNLVFGSLGKVFDLPDIGGSQDVLKTAMSSCMNEEIPKSVQFEIPKNVLFKNKILK</sequence>
<keyword evidence="1" id="KW-0472">Membrane</keyword>
<keyword evidence="1" id="KW-0812">Transmembrane</keyword>
<protein>
    <submittedName>
        <fullName evidence="2">Uncharacterized protein</fullName>
    </submittedName>
</protein>
<comment type="caution">
    <text evidence="2">The sequence shown here is derived from an EMBL/GenBank/DDBJ whole genome shotgun (WGS) entry which is preliminary data.</text>
</comment>
<evidence type="ECO:0000256" key="1">
    <source>
        <dbReference type="SAM" id="Phobius"/>
    </source>
</evidence>
<dbReference type="EMBL" id="MGAG01000010">
    <property type="protein sequence ID" value="OGK41720.1"/>
    <property type="molecule type" value="Genomic_DNA"/>
</dbReference>
<evidence type="ECO:0000313" key="2">
    <source>
        <dbReference type="EMBL" id="OGK41720.1"/>
    </source>
</evidence>
<gene>
    <name evidence="2" type="ORF">A2954_07635</name>
</gene>
<name>A0A1F7IEC4_9BACT</name>
<accession>A0A1F7IEC4</accession>
<organism evidence="2 3">
    <name type="scientific">Candidatus Roizmanbacteria bacterium RIFCSPLOWO2_01_FULL_37_12</name>
    <dbReference type="NCBI Taxonomy" id="1802056"/>
    <lineage>
        <taxon>Bacteria</taxon>
        <taxon>Candidatus Roizmaniibacteriota</taxon>
    </lineage>
</organism>
<proteinExistence type="predicted"/>
<dbReference type="Proteomes" id="UP000177698">
    <property type="component" value="Unassembled WGS sequence"/>
</dbReference>
<dbReference type="STRING" id="1802056.A2954_07635"/>
<feature type="transmembrane region" description="Helical" evidence="1">
    <location>
        <begin position="12"/>
        <end position="33"/>
    </location>
</feature>
<keyword evidence="1" id="KW-1133">Transmembrane helix</keyword>